<sequence length="113" mass="12273">MTALEPTGLNSKHSNFIGKSQARVEDEALLRGLGRYGGDLATPPGTLHAAVLRSPHAHARLTSVNLPQALDMPAVHGVLIGEYVKRWAAPFAVGEPPRLFRRPDLTRNTWNSS</sequence>
<keyword evidence="1" id="KW-0560">Oxidoreductase</keyword>
<dbReference type="SMART" id="SM01008">
    <property type="entry name" value="Ald_Xan_dh_C"/>
    <property type="match status" value="1"/>
</dbReference>
<accession>A0A6N0YSY8</accession>
<dbReference type="Proteomes" id="UP000509761">
    <property type="component" value="Chromosome"/>
</dbReference>
<proteinExistence type="predicted"/>
<protein>
    <submittedName>
        <fullName evidence="1">Caffeine dehydrogenase subunit alpha</fullName>
        <ecNumber evidence="1">1.17.5.2</ecNumber>
    </submittedName>
</protein>
<dbReference type="Gene3D" id="3.90.1170.50">
    <property type="entry name" value="Aldehyde oxidase/xanthine dehydrogenase, a/b hammerhead"/>
    <property type="match status" value="1"/>
</dbReference>
<evidence type="ECO:0000313" key="2">
    <source>
        <dbReference type="Proteomes" id="UP000509761"/>
    </source>
</evidence>
<gene>
    <name evidence="1" type="ORF">FX987_00927</name>
</gene>
<dbReference type="AlphaFoldDB" id="A0A653QEN9"/>
<keyword evidence="2" id="KW-1185">Reference proteome</keyword>
<evidence type="ECO:0000313" key="1">
    <source>
        <dbReference type="EMBL" id="QKS23175.1"/>
    </source>
</evidence>
<reference evidence="1 2" key="1">
    <citation type="submission" date="2019-12" db="EMBL/GenBank/DDBJ databases">
        <title>Genome sequencing and assembly of endphytes of Porphyra tenera.</title>
        <authorList>
            <person name="Park J.M."/>
            <person name="Shin R."/>
            <person name="Jo S.H."/>
        </authorList>
    </citation>
    <scope>NUCLEOTIDE SEQUENCE [LARGE SCALE GENOMIC DNA]</scope>
    <source>
        <strain evidence="1 2">GPM3</strain>
    </source>
</reference>
<dbReference type="EC" id="1.17.5.2" evidence="1"/>
<accession>A0A653QEN9</accession>
<dbReference type="InterPro" id="IPR000674">
    <property type="entry name" value="Ald_Oxase/Xan_DH_a/b"/>
</dbReference>
<dbReference type="EMBL" id="CP054580">
    <property type="protein sequence ID" value="QKS23175.1"/>
    <property type="molecule type" value="Genomic_DNA"/>
</dbReference>
<dbReference type="SUPFAM" id="SSF54665">
    <property type="entry name" value="CO dehydrogenase molybdoprotein N-domain-like"/>
    <property type="match status" value="1"/>
</dbReference>
<dbReference type="GO" id="GO:0034875">
    <property type="term" value="F:caffeine oxidase activity"/>
    <property type="evidence" value="ECO:0007669"/>
    <property type="project" value="UniProtKB-EC"/>
</dbReference>
<organism evidence="1 2">
    <name type="scientific">Vreelandella titanicae</name>
    <dbReference type="NCBI Taxonomy" id="664683"/>
    <lineage>
        <taxon>Bacteria</taxon>
        <taxon>Pseudomonadati</taxon>
        <taxon>Pseudomonadota</taxon>
        <taxon>Gammaproteobacteria</taxon>
        <taxon>Oceanospirillales</taxon>
        <taxon>Halomonadaceae</taxon>
        <taxon>Vreelandella</taxon>
    </lineage>
</organism>
<name>A0A653QEN9_9GAMM</name>
<dbReference type="InterPro" id="IPR036856">
    <property type="entry name" value="Ald_Oxase/Xan_DH_a/b_sf"/>
</dbReference>
<dbReference type="RefSeq" id="WP_022523786.1">
    <property type="nucleotide sequence ID" value="NZ_CBDIPO010000002.1"/>
</dbReference>
<dbReference type="Pfam" id="PF01315">
    <property type="entry name" value="Ald_Xan_dh_C"/>
    <property type="match status" value="1"/>
</dbReference>